<dbReference type="RefSeq" id="WP_045779124.1">
    <property type="nucleotide sequence ID" value="NZ_LAJX01000098.1"/>
</dbReference>
<reference evidence="3" key="1">
    <citation type="submission" date="2015-03" db="EMBL/GenBank/DDBJ databases">
        <title>Draft genome sequence of a novel methanotroph (Sn10-6) isolated from flooded ricefield rhizosphere in India.</title>
        <authorList>
            <person name="Pandit P.S."/>
            <person name="Pore S.D."/>
            <person name="Arora P."/>
            <person name="Kapse N.G."/>
            <person name="Dhakephalkar P.K."/>
            <person name="Rahalkar M.C."/>
        </authorList>
    </citation>
    <scope>NUCLEOTIDE SEQUENCE [LARGE SCALE GENOMIC DNA]</scope>
    <source>
        <strain evidence="3">Sn10-6</strain>
    </source>
</reference>
<reference evidence="2 3" key="2">
    <citation type="journal article" date="2016" name="Microb. Ecol.">
        <title>Genome Characteristics of a Novel Type I Methanotroph (Sn10-6) Isolated from a Flooded Indian Rice Field.</title>
        <authorList>
            <person name="Rahalkar M.C."/>
            <person name="Pandit P.S."/>
            <person name="Dhakephalkar P.K."/>
            <person name="Pore S."/>
            <person name="Arora P."/>
            <person name="Kapse N."/>
        </authorList>
    </citation>
    <scope>NUCLEOTIDE SEQUENCE [LARGE SCALE GENOMIC DNA]</scope>
    <source>
        <strain evidence="2 3">Sn10-6</strain>
    </source>
</reference>
<dbReference type="AlphaFoldDB" id="A0A0F3IIL7"/>
<dbReference type="InterPro" id="IPR027417">
    <property type="entry name" value="P-loop_NTPase"/>
</dbReference>
<dbReference type="InterPro" id="IPR041685">
    <property type="entry name" value="AAA_GajA/Old/RecF-like"/>
</dbReference>
<dbReference type="EMBL" id="LAJX01000098">
    <property type="protein sequence ID" value="KJV06625.1"/>
    <property type="molecule type" value="Genomic_DNA"/>
</dbReference>
<evidence type="ECO:0000313" key="3">
    <source>
        <dbReference type="Proteomes" id="UP000033684"/>
    </source>
</evidence>
<gene>
    <name evidence="2" type="ORF">VZ94_10025</name>
</gene>
<evidence type="ECO:0000259" key="1">
    <source>
        <dbReference type="Pfam" id="PF13175"/>
    </source>
</evidence>
<feature type="domain" description="Endonuclease GajA/Old nuclease/RecF-like AAA" evidence="1">
    <location>
        <begin position="1"/>
        <end position="47"/>
    </location>
</feature>
<sequence>MLKRLYIHNYKCLVNFEIHFDQDVSLFLGGNGSGKSTVFEVLKKIIDMVLEEKKNCHRI</sequence>
<dbReference type="SUPFAM" id="SSF52540">
    <property type="entry name" value="P-loop containing nucleoside triphosphate hydrolases"/>
    <property type="match status" value="1"/>
</dbReference>
<proteinExistence type="predicted"/>
<name>A0A0F3IIL7_9GAMM</name>
<dbReference type="Gene3D" id="3.40.50.300">
    <property type="entry name" value="P-loop containing nucleotide triphosphate hydrolases"/>
    <property type="match status" value="1"/>
</dbReference>
<dbReference type="Proteomes" id="UP000033684">
    <property type="component" value="Unassembled WGS sequence"/>
</dbReference>
<protein>
    <recommendedName>
        <fullName evidence="1">Endonuclease GajA/Old nuclease/RecF-like AAA domain-containing protein</fullName>
    </recommendedName>
</protein>
<organism evidence="2 3">
    <name type="scientific">Methylocucumis oryzae</name>
    <dbReference type="NCBI Taxonomy" id="1632867"/>
    <lineage>
        <taxon>Bacteria</taxon>
        <taxon>Pseudomonadati</taxon>
        <taxon>Pseudomonadota</taxon>
        <taxon>Gammaproteobacteria</taxon>
        <taxon>Methylococcales</taxon>
        <taxon>Methylococcaceae</taxon>
        <taxon>Methylocucumis</taxon>
    </lineage>
</organism>
<comment type="caution">
    <text evidence="2">The sequence shown here is derived from an EMBL/GenBank/DDBJ whole genome shotgun (WGS) entry which is preliminary data.</text>
</comment>
<accession>A0A0F3IIL7</accession>
<evidence type="ECO:0000313" key="2">
    <source>
        <dbReference type="EMBL" id="KJV06625.1"/>
    </source>
</evidence>
<dbReference type="OrthoDB" id="9815944at2"/>
<dbReference type="Pfam" id="PF13175">
    <property type="entry name" value="AAA_15"/>
    <property type="match status" value="1"/>
</dbReference>
<keyword evidence="3" id="KW-1185">Reference proteome</keyword>